<dbReference type="InterPro" id="IPR040780">
    <property type="entry name" value="Rpn6_C_helix"/>
</dbReference>
<feature type="domain" description="PCI" evidence="3">
    <location>
        <begin position="222"/>
        <end position="390"/>
    </location>
</feature>
<dbReference type="Proteomes" id="UP000827092">
    <property type="component" value="Unassembled WGS sequence"/>
</dbReference>
<evidence type="ECO:0000256" key="2">
    <source>
        <dbReference type="ARBA" id="ARBA00022942"/>
    </source>
</evidence>
<dbReference type="EMBL" id="JAFNEN010000675">
    <property type="protein sequence ID" value="KAG8178698.1"/>
    <property type="molecule type" value="Genomic_DNA"/>
</dbReference>
<dbReference type="PANTHER" id="PTHR10678">
    <property type="entry name" value="26S PROTEASOME NON-ATPASE REGULATORY SUBUNIT 11/COP9 SIGNALOSOME COMPLEX SUBUNIT 2"/>
    <property type="match status" value="1"/>
</dbReference>
<dbReference type="InterPro" id="IPR000717">
    <property type="entry name" value="PCI_dom"/>
</dbReference>
<dbReference type="AlphaFoldDB" id="A0AAV6U4E1"/>
<dbReference type="Pfam" id="PF18503">
    <property type="entry name" value="RPN6_C_helix"/>
    <property type="match status" value="1"/>
</dbReference>
<dbReference type="InterPro" id="IPR011990">
    <property type="entry name" value="TPR-like_helical_dom_sf"/>
</dbReference>
<accession>A0AAV6U4E1</accession>
<reference evidence="4 5" key="1">
    <citation type="journal article" date="2022" name="Nat. Ecol. Evol.">
        <title>A masculinizing supergene underlies an exaggerated male reproductive morph in a spider.</title>
        <authorList>
            <person name="Hendrickx F."/>
            <person name="De Corte Z."/>
            <person name="Sonet G."/>
            <person name="Van Belleghem S.M."/>
            <person name="Kostlbacher S."/>
            <person name="Vangestel C."/>
        </authorList>
    </citation>
    <scope>NUCLEOTIDE SEQUENCE [LARGE SCALE GENOMIC DNA]</scope>
    <source>
        <strain evidence="4">W744_W776</strain>
    </source>
</reference>
<dbReference type="GO" id="GO:0000502">
    <property type="term" value="C:proteasome complex"/>
    <property type="evidence" value="ECO:0007669"/>
    <property type="project" value="UniProtKB-KW"/>
</dbReference>
<dbReference type="SUPFAM" id="SSF46785">
    <property type="entry name" value="Winged helix' DNA-binding domain"/>
    <property type="match status" value="1"/>
</dbReference>
<dbReference type="Gene3D" id="1.25.40.570">
    <property type="match status" value="1"/>
</dbReference>
<dbReference type="Pfam" id="PF18055">
    <property type="entry name" value="RPN6_N"/>
    <property type="match status" value="1"/>
</dbReference>
<evidence type="ECO:0000256" key="1">
    <source>
        <dbReference type="ARBA" id="ARBA00007454"/>
    </source>
</evidence>
<comment type="similarity">
    <text evidence="1">Belongs to the proteasome subunit S9 family.</text>
</comment>
<evidence type="ECO:0000313" key="4">
    <source>
        <dbReference type="EMBL" id="KAG8178698.1"/>
    </source>
</evidence>
<dbReference type="FunFam" id="1.25.40.570:FF:000003">
    <property type="entry name" value="26S proteasome non-ATPase regulatory subunit 11"/>
    <property type="match status" value="1"/>
</dbReference>
<dbReference type="InterPro" id="IPR036390">
    <property type="entry name" value="WH_DNA-bd_sf"/>
</dbReference>
<proteinExistence type="inferred from homology"/>
<dbReference type="SUPFAM" id="SSF48452">
    <property type="entry name" value="TPR-like"/>
    <property type="match status" value="1"/>
</dbReference>
<keyword evidence="5" id="KW-1185">Reference proteome</keyword>
<evidence type="ECO:0000259" key="3">
    <source>
        <dbReference type="PROSITE" id="PS50250"/>
    </source>
</evidence>
<name>A0AAV6U4E1_9ARAC</name>
<dbReference type="SMART" id="SM00088">
    <property type="entry name" value="PINT"/>
    <property type="match status" value="1"/>
</dbReference>
<dbReference type="InterPro" id="IPR050871">
    <property type="entry name" value="26S_Proteasome/COP9_Components"/>
</dbReference>
<evidence type="ECO:0000313" key="5">
    <source>
        <dbReference type="Proteomes" id="UP000827092"/>
    </source>
</evidence>
<dbReference type="Pfam" id="PF01399">
    <property type="entry name" value="PCI"/>
    <property type="match status" value="1"/>
</dbReference>
<dbReference type="InterPro" id="IPR040773">
    <property type="entry name" value="Rpn6_N"/>
</dbReference>
<sequence length="420" mass="46917">MAAAAAVLNARDVLAKEEKLNVDIVKEFVFPEDVKPDEDVIRVKEQELLDHAKMLANTGKAKELAGLIKVTRPFLGLVSKAKATKLVRALVDMFLDMEASTGVEVELCLECIEWAKQEKRNYLRQALEARLISLYYDTEKFTEAISLSSVLLKELKKLDDKNLLVEVQLLESKVYHNLTNYPRARAALTTARTTANGIYCHPKLQAALDLQSGILHAADEKDFKTAFSYFFEAFEGYESVEDPKAVVALKYMLLSKIMLGESADVLSLTMGKLAMKHAGIDVDAMKAIAAASSKRSLADFQEALKQYKKQLIEDPIIRAHLDDLYDTMLEQNLCRIIEPYSKVQLQHVASIIGLALNIVEKKMSQMILDKKLNGILDQGQGILIIFEASDADKTYAAALETIHCLEKVVDSIYKKAKKLS</sequence>
<organism evidence="4 5">
    <name type="scientific">Oedothorax gibbosus</name>
    <dbReference type="NCBI Taxonomy" id="931172"/>
    <lineage>
        <taxon>Eukaryota</taxon>
        <taxon>Metazoa</taxon>
        <taxon>Ecdysozoa</taxon>
        <taxon>Arthropoda</taxon>
        <taxon>Chelicerata</taxon>
        <taxon>Arachnida</taxon>
        <taxon>Araneae</taxon>
        <taxon>Araneomorphae</taxon>
        <taxon>Entelegynae</taxon>
        <taxon>Araneoidea</taxon>
        <taxon>Linyphiidae</taxon>
        <taxon>Erigoninae</taxon>
        <taxon>Oedothorax</taxon>
    </lineage>
</organism>
<dbReference type="PROSITE" id="PS50250">
    <property type="entry name" value="PCI"/>
    <property type="match status" value="1"/>
</dbReference>
<keyword evidence="2" id="KW-0647">Proteasome</keyword>
<protein>
    <recommendedName>
        <fullName evidence="3">PCI domain-containing protein</fullName>
    </recommendedName>
</protein>
<comment type="caution">
    <text evidence="4">The sequence shown here is derived from an EMBL/GenBank/DDBJ whole genome shotgun (WGS) entry which is preliminary data.</text>
</comment>
<gene>
    <name evidence="4" type="ORF">JTE90_011624</name>
</gene>
<dbReference type="SMART" id="SM00753">
    <property type="entry name" value="PAM"/>
    <property type="match status" value="1"/>
</dbReference>